<dbReference type="InterPro" id="IPR013022">
    <property type="entry name" value="Xyl_isomerase-like_TIM-brl"/>
</dbReference>
<keyword evidence="4" id="KW-1185">Reference proteome</keyword>
<evidence type="ECO:0000259" key="2">
    <source>
        <dbReference type="Pfam" id="PF01261"/>
    </source>
</evidence>
<name>A0A517R239_9PLAN</name>
<proteinExistence type="predicted"/>
<dbReference type="AlphaFoldDB" id="A0A517R239"/>
<dbReference type="Proteomes" id="UP000317318">
    <property type="component" value="Chromosome"/>
</dbReference>
<reference evidence="3 4" key="1">
    <citation type="submission" date="2019-02" db="EMBL/GenBank/DDBJ databases">
        <title>Deep-cultivation of Planctomycetes and their phenomic and genomic characterization uncovers novel biology.</title>
        <authorList>
            <person name="Wiegand S."/>
            <person name="Jogler M."/>
            <person name="Boedeker C."/>
            <person name="Pinto D."/>
            <person name="Vollmers J."/>
            <person name="Rivas-Marin E."/>
            <person name="Kohn T."/>
            <person name="Peeters S.H."/>
            <person name="Heuer A."/>
            <person name="Rast P."/>
            <person name="Oberbeckmann S."/>
            <person name="Bunk B."/>
            <person name="Jeske O."/>
            <person name="Meyerdierks A."/>
            <person name="Storesund J.E."/>
            <person name="Kallscheuer N."/>
            <person name="Luecker S."/>
            <person name="Lage O.M."/>
            <person name="Pohl T."/>
            <person name="Merkel B.J."/>
            <person name="Hornburger P."/>
            <person name="Mueller R.-W."/>
            <person name="Bruemmer F."/>
            <person name="Labrenz M."/>
            <person name="Spormann A.M."/>
            <person name="Op den Camp H."/>
            <person name="Overmann J."/>
            <person name="Amann R."/>
            <person name="Jetten M.S.M."/>
            <person name="Mascher T."/>
            <person name="Medema M.H."/>
            <person name="Devos D.P."/>
            <person name="Kaster A.-K."/>
            <person name="Ovreas L."/>
            <person name="Rohde M."/>
            <person name="Galperin M.Y."/>
            <person name="Jogler C."/>
        </authorList>
    </citation>
    <scope>NUCLEOTIDE SEQUENCE [LARGE SCALE GENOMIC DNA]</scope>
    <source>
        <strain evidence="3 4">Pan189</strain>
    </source>
</reference>
<dbReference type="InterPro" id="IPR050417">
    <property type="entry name" value="Sugar_Epim/Isomerase"/>
</dbReference>
<dbReference type="KEGG" id="svp:Pan189_23040"/>
<evidence type="ECO:0000256" key="1">
    <source>
        <dbReference type="ARBA" id="ARBA00023235"/>
    </source>
</evidence>
<dbReference type="OrthoDB" id="9814946at2"/>
<dbReference type="Pfam" id="PF01261">
    <property type="entry name" value="AP_endonuc_2"/>
    <property type="match status" value="1"/>
</dbReference>
<gene>
    <name evidence="3" type="ORF">Pan189_23040</name>
</gene>
<dbReference type="InterPro" id="IPR036237">
    <property type="entry name" value="Xyl_isomerase-like_sf"/>
</dbReference>
<keyword evidence="1 3" id="KW-0413">Isomerase</keyword>
<dbReference type="Gene3D" id="3.20.20.150">
    <property type="entry name" value="Divalent-metal-dependent TIM barrel enzymes"/>
    <property type="match status" value="1"/>
</dbReference>
<sequence>MKYGFNMLLWTSEVRPEHFELLGQLKDWGYDGVELPIFSHDEENFATVGERLIELDLGATAVSVCGPETNPIDADPKVRAAAVEYLKRTIDMCVASGATLLCGPLHSALGEFSGTGRTEDEWERAKEVLSDVGDYAAESNVTLVVEALNRFECYFLNSHADAARFCRELGHPSVKMMYDTFHANIEEKSPADAIHACSDEMAHVHISENDRSTPGHGQVRWDETFDALKESNYDGWLTIEAFGLALPELAAATRIWRRMYETEEQLAREGLAFMKANTEGE</sequence>
<dbReference type="SUPFAM" id="SSF51658">
    <property type="entry name" value="Xylose isomerase-like"/>
    <property type="match status" value="1"/>
</dbReference>
<dbReference type="GO" id="GO:0016853">
    <property type="term" value="F:isomerase activity"/>
    <property type="evidence" value="ECO:0007669"/>
    <property type="project" value="UniProtKB-KW"/>
</dbReference>
<dbReference type="PANTHER" id="PTHR43489:SF7">
    <property type="entry name" value="3-DEHYDRO-D-GULOSIDE 4-EPIMERASE-RELATED"/>
    <property type="match status" value="1"/>
</dbReference>
<dbReference type="EC" id="5.3.1.-" evidence="3"/>
<organism evidence="3 4">
    <name type="scientific">Stratiformator vulcanicus</name>
    <dbReference type="NCBI Taxonomy" id="2527980"/>
    <lineage>
        <taxon>Bacteria</taxon>
        <taxon>Pseudomonadati</taxon>
        <taxon>Planctomycetota</taxon>
        <taxon>Planctomycetia</taxon>
        <taxon>Planctomycetales</taxon>
        <taxon>Planctomycetaceae</taxon>
        <taxon>Stratiformator</taxon>
    </lineage>
</organism>
<feature type="domain" description="Xylose isomerase-like TIM barrel" evidence="2">
    <location>
        <begin position="24"/>
        <end position="276"/>
    </location>
</feature>
<evidence type="ECO:0000313" key="3">
    <source>
        <dbReference type="EMBL" id="QDT37921.1"/>
    </source>
</evidence>
<protein>
    <submittedName>
        <fullName evidence="3">D-tagatose 3-epimerase</fullName>
        <ecNumber evidence="3">5.3.1.-</ecNumber>
    </submittedName>
</protein>
<dbReference type="EMBL" id="CP036268">
    <property type="protein sequence ID" value="QDT37921.1"/>
    <property type="molecule type" value="Genomic_DNA"/>
</dbReference>
<evidence type="ECO:0000313" key="4">
    <source>
        <dbReference type="Proteomes" id="UP000317318"/>
    </source>
</evidence>
<dbReference type="RefSeq" id="WP_145363998.1">
    <property type="nucleotide sequence ID" value="NZ_CP036268.1"/>
</dbReference>
<accession>A0A517R239</accession>
<dbReference type="PANTHER" id="PTHR43489">
    <property type="entry name" value="ISOMERASE"/>
    <property type="match status" value="1"/>
</dbReference>